<evidence type="ECO:0000256" key="3">
    <source>
        <dbReference type="ARBA" id="ARBA00016943"/>
    </source>
</evidence>
<dbReference type="GO" id="GO:0046872">
    <property type="term" value="F:metal ion binding"/>
    <property type="evidence" value="ECO:0007669"/>
    <property type="project" value="UniProtKB-KW"/>
</dbReference>
<keyword evidence="8 12" id="KW-0067">ATP-binding</keyword>
<dbReference type="UniPathway" id="UPA00916">
    <property type="reaction ID" value="UER00889"/>
</dbReference>
<feature type="binding site" evidence="12">
    <location>
        <position position="172"/>
    </location>
    <ligand>
        <name>substrate</name>
    </ligand>
</feature>
<dbReference type="SUPFAM" id="SSF53613">
    <property type="entry name" value="Ribokinase-like"/>
    <property type="match status" value="1"/>
</dbReference>
<evidence type="ECO:0000256" key="4">
    <source>
        <dbReference type="ARBA" id="ARBA00022679"/>
    </source>
</evidence>
<dbReference type="AlphaFoldDB" id="A0A398DNU2"/>
<feature type="binding site" evidence="12">
    <location>
        <position position="322"/>
    </location>
    <ligand>
        <name>K(+)</name>
        <dbReference type="ChEBI" id="CHEBI:29103"/>
    </ligand>
</feature>
<dbReference type="PANTHER" id="PTHR10584">
    <property type="entry name" value="SUGAR KINASE"/>
    <property type="match status" value="1"/>
</dbReference>
<feature type="binding site" evidence="12">
    <location>
        <position position="283"/>
    </location>
    <ligand>
        <name>substrate</name>
    </ligand>
</feature>
<dbReference type="OrthoDB" id="9775849at2"/>
<dbReference type="InterPro" id="IPR002139">
    <property type="entry name" value="Ribo/fructo_kinase"/>
</dbReference>
<feature type="binding site" evidence="12">
    <location>
        <begin position="282"/>
        <end position="283"/>
    </location>
    <ligand>
        <name>ATP</name>
        <dbReference type="ChEBI" id="CHEBI:30616"/>
    </ligand>
</feature>
<dbReference type="InterPro" id="IPR029056">
    <property type="entry name" value="Ribokinase-like"/>
</dbReference>
<dbReference type="PRINTS" id="PR00990">
    <property type="entry name" value="RIBOKINASE"/>
</dbReference>
<evidence type="ECO:0000313" key="14">
    <source>
        <dbReference type="EMBL" id="RIE15619.1"/>
    </source>
</evidence>
<dbReference type="EMBL" id="QXIY01000047">
    <property type="protein sequence ID" value="RIE15619.1"/>
    <property type="molecule type" value="Genomic_DNA"/>
</dbReference>
<dbReference type="Pfam" id="PF00294">
    <property type="entry name" value="PfkB"/>
    <property type="match status" value="1"/>
</dbReference>
<evidence type="ECO:0000256" key="6">
    <source>
        <dbReference type="ARBA" id="ARBA00022741"/>
    </source>
</evidence>
<evidence type="ECO:0000256" key="10">
    <source>
        <dbReference type="ARBA" id="ARBA00022958"/>
    </source>
</evidence>
<dbReference type="CDD" id="cd01174">
    <property type="entry name" value="ribokinase"/>
    <property type="match status" value="1"/>
</dbReference>
<dbReference type="GO" id="GO:0005829">
    <property type="term" value="C:cytosol"/>
    <property type="evidence" value="ECO:0007669"/>
    <property type="project" value="TreeGrafter"/>
</dbReference>
<feature type="binding site" evidence="12">
    <location>
        <position position="216"/>
    </location>
    <ligand>
        <name>ATP</name>
        <dbReference type="ChEBI" id="CHEBI:30616"/>
    </ligand>
</feature>
<dbReference type="InterPro" id="IPR011611">
    <property type="entry name" value="PfkB_dom"/>
</dbReference>
<comment type="similarity">
    <text evidence="1">Belongs to the carbohydrate kinase pfkB family.</text>
</comment>
<feature type="binding site" evidence="12">
    <location>
        <begin position="43"/>
        <end position="45"/>
    </location>
    <ligand>
        <name>substrate</name>
    </ligand>
</feature>
<reference evidence="14 15" key="1">
    <citation type="submission" date="2018-09" db="EMBL/GenBank/DDBJ databases">
        <title>Discovery and Ecogenomic Context for Candidatus Cryosericales, a Global Caldiserica Order Active in Thawing Permafrost.</title>
        <authorList>
            <person name="Martinez M.A."/>
            <person name="Woodcroft B.J."/>
            <person name="Ignacio Espinoza J.C."/>
            <person name="Zayed A."/>
            <person name="Singleton C.M."/>
            <person name="Boyd J."/>
            <person name="Li Y.-F."/>
            <person name="Purvine S."/>
            <person name="Maughan H."/>
            <person name="Hodgkins S.B."/>
            <person name="Anderson D."/>
            <person name="Sederholm M."/>
            <person name="Temperton B."/>
            <person name="Saleska S.R."/>
            <person name="Tyson G.W."/>
            <person name="Rich V.I."/>
        </authorList>
    </citation>
    <scope>NUCLEOTIDE SEQUENCE [LARGE SCALE GENOMIC DNA]</scope>
    <source>
        <strain evidence="14 15">SMC1</strain>
    </source>
</reference>
<dbReference type="EC" id="2.7.1.15" evidence="2 12"/>
<dbReference type="Proteomes" id="UP000266113">
    <property type="component" value="Unassembled WGS sequence"/>
</dbReference>
<feature type="binding site" evidence="12">
    <location>
        <begin position="251"/>
        <end position="256"/>
    </location>
    <ligand>
        <name>ATP</name>
        <dbReference type="ChEBI" id="CHEBI:30616"/>
    </ligand>
</feature>
<name>A0A398DNU2_9BACT</name>
<evidence type="ECO:0000256" key="1">
    <source>
        <dbReference type="ARBA" id="ARBA00005380"/>
    </source>
</evidence>
<evidence type="ECO:0000259" key="13">
    <source>
        <dbReference type="Pfam" id="PF00294"/>
    </source>
</evidence>
<keyword evidence="6 12" id="KW-0547">Nucleotide-binding</keyword>
<keyword evidence="9 12" id="KW-0460">Magnesium</keyword>
<keyword evidence="15" id="KW-1185">Reference proteome</keyword>
<comment type="pathway">
    <text evidence="12">Carbohydrate metabolism; D-ribose degradation; D-ribose 5-phosphate from beta-D-ribopyranose: step 2/2.</text>
</comment>
<comment type="function">
    <text evidence="12">Catalyzes the phosphorylation of ribose at O-5 in a reaction requiring ATP and magnesium. The resulting D-ribose-5-phosphate can then be used either for sythesis of nucleotides, histidine, and tryptophan, or as a component of the pentose phosphate pathway.</text>
</comment>
<evidence type="ECO:0000256" key="7">
    <source>
        <dbReference type="ARBA" id="ARBA00022777"/>
    </source>
</evidence>
<dbReference type="NCBIfam" id="TIGR02152">
    <property type="entry name" value="D_ribokin_bact"/>
    <property type="match status" value="1"/>
</dbReference>
<dbReference type="RefSeq" id="WP_119086562.1">
    <property type="nucleotide sequence ID" value="NZ_QXIY01000047.1"/>
</dbReference>
<dbReference type="GO" id="GO:0019303">
    <property type="term" value="P:D-ribose catabolic process"/>
    <property type="evidence" value="ECO:0007669"/>
    <property type="project" value="UniProtKB-UniRule"/>
</dbReference>
<dbReference type="HAMAP" id="MF_01987">
    <property type="entry name" value="Ribokinase"/>
    <property type="match status" value="1"/>
</dbReference>
<keyword evidence="10 12" id="KW-0630">Potassium</keyword>
<keyword evidence="12" id="KW-0963">Cytoplasm</keyword>
<sequence>MGQYACLAKLLKSDSLLLNEKESLDLGEYKIVNHRILVVGSINMDLVIRAPHIPLAGETLIGEEFLTFPGGKGANQAVAARRLGGEVRMVGKVGKDSFGKALWKNMASDKVDVSGVASVTGVSTGVALIIVDTKGQNCIVVSSGANMSLKPEDLQRFRDYFSWAEVAVFQLESPIETVLEGVKMAKNKGIMVILNPAPARALPPEIWKMIDIFAPNEIEAAILSYGLESNLKIEEASREFLSKGVKEVIISLGEKGCYYDSGKESFFLPAFQVDAIDSTAAGDAFVGALAVGLASGWDTRRRLLFASASGALACTHKGAQSSLPREEEVESFLKLKEESIHEKNRNFKL</sequence>
<comment type="similarity">
    <text evidence="12">Belongs to the carbohydrate kinase PfkB family. Ribokinase subfamily.</text>
</comment>
<evidence type="ECO:0000256" key="9">
    <source>
        <dbReference type="ARBA" id="ARBA00022842"/>
    </source>
</evidence>
<comment type="catalytic activity">
    <reaction evidence="12">
        <text>D-ribose + ATP = D-ribose 5-phosphate + ADP + H(+)</text>
        <dbReference type="Rhea" id="RHEA:13697"/>
        <dbReference type="ChEBI" id="CHEBI:15378"/>
        <dbReference type="ChEBI" id="CHEBI:30616"/>
        <dbReference type="ChEBI" id="CHEBI:47013"/>
        <dbReference type="ChEBI" id="CHEBI:78346"/>
        <dbReference type="ChEBI" id="CHEBI:456216"/>
        <dbReference type="EC" id="2.7.1.15"/>
    </reaction>
</comment>
<gene>
    <name evidence="12 14" type="primary">rbsK</name>
    <name evidence="14" type="ORF">SMC1_09660</name>
</gene>
<comment type="caution">
    <text evidence="12">Lacks conserved residue(s) required for the propagation of feature annotation.</text>
</comment>
<evidence type="ECO:0000256" key="12">
    <source>
        <dbReference type="HAMAP-Rule" id="MF_01987"/>
    </source>
</evidence>
<evidence type="ECO:0000256" key="8">
    <source>
        <dbReference type="ARBA" id="ARBA00022840"/>
    </source>
</evidence>
<feature type="binding site" evidence="12">
    <location>
        <position position="318"/>
    </location>
    <ligand>
        <name>K(+)</name>
        <dbReference type="ChEBI" id="CHEBI:29103"/>
    </ligand>
</feature>
<comment type="caution">
    <text evidence="14">The sequence shown here is derived from an EMBL/GenBank/DDBJ whole genome shotgun (WGS) entry which is preliminary data.</text>
</comment>
<accession>A0A398DNU2</accession>
<keyword evidence="11 12" id="KW-0119">Carbohydrate metabolism</keyword>
<evidence type="ECO:0000256" key="5">
    <source>
        <dbReference type="ARBA" id="ARBA00022723"/>
    </source>
</evidence>
<evidence type="ECO:0000256" key="2">
    <source>
        <dbReference type="ARBA" id="ARBA00012035"/>
    </source>
</evidence>
<feature type="binding site" evidence="12">
    <location>
        <position position="277"/>
    </location>
    <ligand>
        <name>K(+)</name>
        <dbReference type="ChEBI" id="CHEBI:29103"/>
    </ligand>
</feature>
<keyword evidence="4 12" id="KW-0808">Transferase</keyword>
<protein>
    <recommendedName>
        <fullName evidence="3 12">Ribokinase</fullName>
        <shortName evidence="12">RK</shortName>
        <ecNumber evidence="2 12">2.7.1.15</ecNumber>
    </recommendedName>
</protein>
<evidence type="ECO:0000313" key="15">
    <source>
        <dbReference type="Proteomes" id="UP000266113"/>
    </source>
</evidence>
<comment type="cofactor">
    <cofactor evidence="12">
        <name>Mg(2+)</name>
        <dbReference type="ChEBI" id="CHEBI:18420"/>
    </cofactor>
    <text evidence="12">Requires a divalent cation, most likely magnesium in vivo, as an electrophilic catalyst to aid phosphoryl group transfer. It is the chelate of the metal and the nucleotide that is the actual substrate.</text>
</comment>
<organism evidence="14 15">
    <name type="scientific">Candidatus Cryosericum septentrionale</name>
    <dbReference type="NCBI Taxonomy" id="2290913"/>
    <lineage>
        <taxon>Bacteria</taxon>
        <taxon>Pseudomonadati</taxon>
        <taxon>Caldisericota/Cryosericota group</taxon>
        <taxon>Candidatus Cryosericota</taxon>
        <taxon>Candidatus Cryosericia</taxon>
        <taxon>Candidatus Cryosericales</taxon>
        <taxon>Candidatus Cryosericaceae</taxon>
        <taxon>Candidatus Cryosericum</taxon>
    </lineage>
</organism>
<dbReference type="PROSITE" id="PS00584">
    <property type="entry name" value="PFKB_KINASES_2"/>
    <property type="match status" value="1"/>
</dbReference>
<dbReference type="GO" id="GO:0004747">
    <property type="term" value="F:ribokinase activity"/>
    <property type="evidence" value="ECO:0007669"/>
    <property type="project" value="UniProtKB-UniRule"/>
</dbReference>
<keyword evidence="7 12" id="KW-0418">Kinase</keyword>
<proteinExistence type="inferred from homology"/>
<comment type="subunit">
    <text evidence="12">Homodimer.</text>
</comment>
<evidence type="ECO:0000256" key="11">
    <source>
        <dbReference type="ARBA" id="ARBA00023277"/>
    </source>
</evidence>
<feature type="binding site" evidence="12">
    <location>
        <begin position="71"/>
        <end position="75"/>
    </location>
    <ligand>
        <name>substrate</name>
    </ligand>
</feature>
<dbReference type="PANTHER" id="PTHR10584:SF166">
    <property type="entry name" value="RIBOKINASE"/>
    <property type="match status" value="1"/>
</dbReference>
<dbReference type="InterPro" id="IPR002173">
    <property type="entry name" value="Carboh/pur_kinase_PfkB_CS"/>
</dbReference>
<keyword evidence="5 12" id="KW-0479">Metal-binding</keyword>
<feature type="domain" description="Carbohydrate kinase PfkB" evidence="13">
    <location>
        <begin position="34"/>
        <end position="324"/>
    </location>
</feature>
<dbReference type="GO" id="GO:0005524">
    <property type="term" value="F:ATP binding"/>
    <property type="evidence" value="ECO:0007669"/>
    <property type="project" value="UniProtKB-UniRule"/>
</dbReference>
<dbReference type="Gene3D" id="3.40.1190.20">
    <property type="match status" value="1"/>
</dbReference>
<dbReference type="InterPro" id="IPR011877">
    <property type="entry name" value="Ribokinase"/>
</dbReference>
<feature type="active site" description="Proton acceptor" evidence="12">
    <location>
        <position position="283"/>
    </location>
</feature>
<feature type="binding site" evidence="12">
    <location>
        <position position="313"/>
    </location>
    <ligand>
        <name>K(+)</name>
        <dbReference type="ChEBI" id="CHEBI:29103"/>
    </ligand>
</feature>
<comment type="subcellular location">
    <subcellularLocation>
        <location evidence="12">Cytoplasm</location>
    </subcellularLocation>
</comment>
<feature type="binding site" evidence="12">
    <location>
        <position position="279"/>
    </location>
    <ligand>
        <name>K(+)</name>
        <dbReference type="ChEBI" id="CHEBI:29103"/>
    </ligand>
</feature>
<comment type="activity regulation">
    <text evidence="12">Activated by a monovalent cation that binds near, but not in, the active site. The most likely occupant of the site in vivo is potassium. Ion binding induces a conformational change that may alter substrate affinity.</text>
</comment>
<feature type="binding site" evidence="12">
    <location>
        <position position="316"/>
    </location>
    <ligand>
        <name>K(+)</name>
        <dbReference type="ChEBI" id="CHEBI:29103"/>
    </ligand>
</feature>